<keyword evidence="6 9" id="KW-1133">Transmembrane helix</keyword>
<feature type="compositionally biased region" description="Polar residues" evidence="8">
    <location>
        <begin position="27"/>
        <end position="62"/>
    </location>
</feature>
<feature type="region of interest" description="Disordered" evidence="8">
    <location>
        <begin position="1"/>
        <end position="111"/>
    </location>
</feature>
<dbReference type="PANTHER" id="PTHR46494:SF1">
    <property type="entry name" value="CORA FAMILY METAL ION TRANSPORTER (EUROFUNG)"/>
    <property type="match status" value="1"/>
</dbReference>
<gene>
    <name evidence="10" type="ORF">SCHPADRAFT_934777</name>
</gene>
<dbReference type="GO" id="GO:0015095">
    <property type="term" value="F:magnesium ion transmembrane transporter activity"/>
    <property type="evidence" value="ECO:0007669"/>
    <property type="project" value="TreeGrafter"/>
</dbReference>
<dbReference type="InParanoid" id="A0A0H2S8B7"/>
<feature type="region of interest" description="Disordered" evidence="8">
    <location>
        <begin position="277"/>
        <end position="312"/>
    </location>
</feature>
<accession>A0A0H2S8B7</accession>
<dbReference type="Gene3D" id="3.30.460.20">
    <property type="entry name" value="CorA soluble domain-like"/>
    <property type="match status" value="1"/>
</dbReference>
<dbReference type="Proteomes" id="UP000053477">
    <property type="component" value="Unassembled WGS sequence"/>
</dbReference>
<dbReference type="EMBL" id="KQ085883">
    <property type="protein sequence ID" value="KLO20174.1"/>
    <property type="molecule type" value="Genomic_DNA"/>
</dbReference>
<evidence type="ECO:0000256" key="6">
    <source>
        <dbReference type="ARBA" id="ARBA00022989"/>
    </source>
</evidence>
<evidence type="ECO:0000256" key="3">
    <source>
        <dbReference type="ARBA" id="ARBA00022448"/>
    </source>
</evidence>
<reference evidence="10 11" key="1">
    <citation type="submission" date="2015-04" db="EMBL/GenBank/DDBJ databases">
        <title>Complete genome sequence of Schizopora paradoxa KUC8140, a cosmopolitan wood degrader in East Asia.</title>
        <authorList>
            <consortium name="DOE Joint Genome Institute"/>
            <person name="Min B."/>
            <person name="Park H."/>
            <person name="Jang Y."/>
            <person name="Kim J.-J."/>
            <person name="Kim K.H."/>
            <person name="Pangilinan J."/>
            <person name="Lipzen A."/>
            <person name="Riley R."/>
            <person name="Grigoriev I.V."/>
            <person name="Spatafora J.W."/>
            <person name="Choi I.-G."/>
        </authorList>
    </citation>
    <scope>NUCLEOTIDE SEQUENCE [LARGE SCALE GENOMIC DNA]</scope>
    <source>
        <strain evidence="10 11">KUC8140</strain>
    </source>
</reference>
<evidence type="ECO:0000256" key="9">
    <source>
        <dbReference type="SAM" id="Phobius"/>
    </source>
</evidence>
<evidence type="ECO:0000256" key="2">
    <source>
        <dbReference type="ARBA" id="ARBA00009765"/>
    </source>
</evidence>
<dbReference type="InterPro" id="IPR045863">
    <property type="entry name" value="CorA_TM1_TM2"/>
</dbReference>
<evidence type="ECO:0000313" key="10">
    <source>
        <dbReference type="EMBL" id="KLO20174.1"/>
    </source>
</evidence>
<dbReference type="GO" id="GO:0005886">
    <property type="term" value="C:plasma membrane"/>
    <property type="evidence" value="ECO:0007669"/>
    <property type="project" value="UniProtKB-SubCell"/>
</dbReference>
<feature type="transmembrane region" description="Helical" evidence="9">
    <location>
        <begin position="551"/>
        <end position="578"/>
    </location>
</feature>
<dbReference type="Pfam" id="PF01544">
    <property type="entry name" value="CorA"/>
    <property type="match status" value="1"/>
</dbReference>
<keyword evidence="3" id="KW-0813">Transport</keyword>
<dbReference type="GO" id="GO:0000287">
    <property type="term" value="F:magnesium ion binding"/>
    <property type="evidence" value="ECO:0007669"/>
    <property type="project" value="TreeGrafter"/>
</dbReference>
<dbReference type="Gene3D" id="1.20.58.340">
    <property type="entry name" value="Magnesium transport protein CorA, transmembrane region"/>
    <property type="match status" value="2"/>
</dbReference>
<comment type="similarity">
    <text evidence="2">Belongs to the CorA metal ion transporter (MIT) (TC 1.A.35) family.</text>
</comment>
<dbReference type="PANTHER" id="PTHR46494">
    <property type="entry name" value="CORA FAMILY METAL ION TRANSPORTER (EUROFUNG)"/>
    <property type="match status" value="1"/>
</dbReference>
<dbReference type="GO" id="GO:0015087">
    <property type="term" value="F:cobalt ion transmembrane transporter activity"/>
    <property type="evidence" value="ECO:0007669"/>
    <property type="project" value="TreeGrafter"/>
</dbReference>
<keyword evidence="5 9" id="KW-0812">Transmembrane</keyword>
<dbReference type="InterPro" id="IPR002523">
    <property type="entry name" value="MgTranspt_CorA/ZnTranspt_ZntB"/>
</dbReference>
<dbReference type="STRING" id="27342.A0A0H2S8B7"/>
<feature type="compositionally biased region" description="Low complexity" evidence="8">
    <location>
        <begin position="1"/>
        <end position="12"/>
    </location>
</feature>
<proteinExistence type="inferred from homology"/>
<evidence type="ECO:0000256" key="1">
    <source>
        <dbReference type="ARBA" id="ARBA00004651"/>
    </source>
</evidence>
<keyword evidence="11" id="KW-1185">Reference proteome</keyword>
<evidence type="ECO:0008006" key="12">
    <source>
        <dbReference type="Google" id="ProtNLM"/>
    </source>
</evidence>
<sequence length="631" mass="71023">MSSDSESSFEESLTPEIDDEQNMAEAGQSSSAPPEDQAQSSMSNSEQSDKFQSLQASATPTMVMSAPGIVPQEPGSTAPPKLSESVSAPASNPPKPVFDASTTSSRPGAGIERFRASARKIIHMRRGSTAISGIYGVGAEPGIDPRKSNAFMQYGHIRAHCKIEVINYSSVRSTFDTFDNKGYLEYLSDPKKSTRAKWAKVRWINVAGISWDVISALALEHDIHPLALEDVIHGRLKSRSKSDYFSKHLFIRILRHTLMPEDARGPHLETVAPVITSLQRSESPSPMDDDAEQDDEKTLGGSKFNTRRGKNDLEGGIRIDMTETPPRGRTMSVIRNQKKRKDLANSITIEDLKRGERVNVATLPFFIFLFRDGTVVSLSPQNDEEFTTPIVARLRQRDTGLRATADPSLLVQSLLDLVVDKTLEVVDEYQHKILKLEQKVLIRPNMKTVRYLHILSGDLTMHKRTLEPIKTLVYGLRRYDRDRCAALVDGADISKVQGYMSQRAIIYLADVYDHIDHVLNSMDMFANISENLINYTFNMASYEMNDTMKRLTYVTVICLPLTLLSGYFGMNFTAFWSVHNQSDLFYWEIAIPMVIIIVFIFMYSDLGRMVHLIEKRWNARKVGKAVKQKQL</sequence>
<dbReference type="SUPFAM" id="SSF143865">
    <property type="entry name" value="CorA soluble domain-like"/>
    <property type="match status" value="1"/>
</dbReference>
<evidence type="ECO:0000256" key="4">
    <source>
        <dbReference type="ARBA" id="ARBA00022475"/>
    </source>
</evidence>
<dbReference type="GO" id="GO:0050897">
    <property type="term" value="F:cobalt ion binding"/>
    <property type="evidence" value="ECO:0007669"/>
    <property type="project" value="TreeGrafter"/>
</dbReference>
<dbReference type="AlphaFoldDB" id="A0A0H2S8B7"/>
<dbReference type="InterPro" id="IPR045861">
    <property type="entry name" value="CorA_cytoplasmic_dom"/>
</dbReference>
<protein>
    <recommendedName>
        <fullName evidence="12">Cora-domain-containing protein</fullName>
    </recommendedName>
</protein>
<feature type="transmembrane region" description="Helical" evidence="9">
    <location>
        <begin position="584"/>
        <end position="606"/>
    </location>
</feature>
<dbReference type="SUPFAM" id="SSF144083">
    <property type="entry name" value="Magnesium transport protein CorA, transmembrane region"/>
    <property type="match status" value="1"/>
</dbReference>
<evidence type="ECO:0000313" key="11">
    <source>
        <dbReference type="Proteomes" id="UP000053477"/>
    </source>
</evidence>
<comment type="subcellular location">
    <subcellularLocation>
        <location evidence="1">Cell membrane</location>
        <topology evidence="1">Multi-pass membrane protein</topology>
    </subcellularLocation>
</comment>
<organism evidence="10 11">
    <name type="scientific">Schizopora paradoxa</name>
    <dbReference type="NCBI Taxonomy" id="27342"/>
    <lineage>
        <taxon>Eukaryota</taxon>
        <taxon>Fungi</taxon>
        <taxon>Dikarya</taxon>
        <taxon>Basidiomycota</taxon>
        <taxon>Agaricomycotina</taxon>
        <taxon>Agaricomycetes</taxon>
        <taxon>Hymenochaetales</taxon>
        <taxon>Schizoporaceae</taxon>
        <taxon>Schizopora</taxon>
    </lineage>
</organism>
<keyword evidence="7 9" id="KW-0472">Membrane</keyword>
<evidence type="ECO:0000256" key="5">
    <source>
        <dbReference type="ARBA" id="ARBA00022692"/>
    </source>
</evidence>
<evidence type="ECO:0000256" key="7">
    <source>
        <dbReference type="ARBA" id="ARBA00023136"/>
    </source>
</evidence>
<dbReference type="OrthoDB" id="165352at2759"/>
<keyword evidence="4" id="KW-1003">Cell membrane</keyword>
<name>A0A0H2S8B7_9AGAM</name>
<evidence type="ECO:0000256" key="8">
    <source>
        <dbReference type="SAM" id="MobiDB-lite"/>
    </source>
</evidence>